<dbReference type="Proteomes" id="UP000053660">
    <property type="component" value="Unassembled WGS sequence"/>
</dbReference>
<feature type="compositionally biased region" description="Polar residues" evidence="1">
    <location>
        <begin position="56"/>
        <end position="66"/>
    </location>
</feature>
<dbReference type="AlphaFoldDB" id="A0A0B1TNQ0"/>
<organism evidence="2 3">
    <name type="scientific">Oesophagostomum dentatum</name>
    <name type="common">Nodular worm</name>
    <dbReference type="NCBI Taxonomy" id="61180"/>
    <lineage>
        <taxon>Eukaryota</taxon>
        <taxon>Metazoa</taxon>
        <taxon>Ecdysozoa</taxon>
        <taxon>Nematoda</taxon>
        <taxon>Chromadorea</taxon>
        <taxon>Rhabditida</taxon>
        <taxon>Rhabditina</taxon>
        <taxon>Rhabditomorpha</taxon>
        <taxon>Strongyloidea</taxon>
        <taxon>Strongylidae</taxon>
        <taxon>Oesophagostomum</taxon>
    </lineage>
</organism>
<keyword evidence="3" id="KW-1185">Reference proteome</keyword>
<protein>
    <submittedName>
        <fullName evidence="2">Uncharacterized protein</fullName>
    </submittedName>
</protein>
<dbReference type="SUPFAM" id="SSF50729">
    <property type="entry name" value="PH domain-like"/>
    <property type="match status" value="1"/>
</dbReference>
<dbReference type="Gene3D" id="2.30.29.30">
    <property type="entry name" value="Pleckstrin-homology domain (PH domain)/Phosphotyrosine-binding domain (PTB)"/>
    <property type="match status" value="1"/>
</dbReference>
<gene>
    <name evidence="2" type="ORF">OESDEN_02550</name>
</gene>
<feature type="compositionally biased region" description="Polar residues" evidence="1">
    <location>
        <begin position="38"/>
        <end position="47"/>
    </location>
</feature>
<accession>A0A0B1TNQ0</accession>
<dbReference type="EMBL" id="KN549451">
    <property type="protein sequence ID" value="KHJ97472.1"/>
    <property type="molecule type" value="Genomic_DNA"/>
</dbReference>
<evidence type="ECO:0000313" key="2">
    <source>
        <dbReference type="EMBL" id="KHJ97472.1"/>
    </source>
</evidence>
<dbReference type="OrthoDB" id="10039052at2759"/>
<name>A0A0B1TNQ0_OESDE</name>
<reference evidence="2 3" key="1">
    <citation type="submission" date="2014-03" db="EMBL/GenBank/DDBJ databases">
        <title>Draft genome of the hookworm Oesophagostomum dentatum.</title>
        <authorList>
            <person name="Mitreva M."/>
        </authorList>
    </citation>
    <scope>NUCLEOTIDE SEQUENCE [LARGE SCALE GENOMIC DNA]</scope>
    <source>
        <strain evidence="2 3">OD-Hann</strain>
    </source>
</reference>
<sequence length="129" mass="14119">MGITLQGHVARILYSLSKAKAEDVCMRRERLRGMQRAVTATSSTENDSSPEKGTFNVETAGSTSSKSLEEDLLHGQASYSAHYLGSMEISNIDGTEESRRAMTELKASSVDIIHTPGYPKSNCFIFRSP</sequence>
<feature type="region of interest" description="Disordered" evidence="1">
    <location>
        <begin position="34"/>
        <end position="69"/>
    </location>
</feature>
<evidence type="ECO:0000256" key="1">
    <source>
        <dbReference type="SAM" id="MobiDB-lite"/>
    </source>
</evidence>
<proteinExistence type="predicted"/>
<evidence type="ECO:0000313" key="3">
    <source>
        <dbReference type="Proteomes" id="UP000053660"/>
    </source>
</evidence>
<dbReference type="InterPro" id="IPR011993">
    <property type="entry name" value="PH-like_dom_sf"/>
</dbReference>